<reference evidence="3" key="1">
    <citation type="submission" date="2015-07" db="EMBL/GenBank/DDBJ databases">
        <authorList>
            <person name="Teixeira M.M."/>
            <person name="Souza R.C."/>
            <person name="Almeida L.G."/>
            <person name="Vicente V.A."/>
            <person name="de Hoog S."/>
            <person name="Bocca A.L."/>
            <person name="de Almeida S.R."/>
            <person name="Vasconcelos A.T."/>
            <person name="Felipe M.S."/>
        </authorList>
    </citation>
    <scope>NUCLEOTIDE SEQUENCE [LARGE SCALE GENOMIC DNA]</scope>
    <source>
        <strain evidence="3">KSF</strain>
    </source>
</reference>
<feature type="compositionally biased region" description="Polar residues" evidence="1">
    <location>
        <begin position="1139"/>
        <end position="1168"/>
    </location>
</feature>
<feature type="compositionally biased region" description="Polar residues" evidence="1">
    <location>
        <begin position="542"/>
        <end position="557"/>
    </location>
</feature>
<gene>
    <name evidence="2" type="ORF">CLCR_00030</name>
</gene>
<organism evidence="2 3">
    <name type="scientific">Cladophialophora carrionii</name>
    <dbReference type="NCBI Taxonomy" id="86049"/>
    <lineage>
        <taxon>Eukaryota</taxon>
        <taxon>Fungi</taxon>
        <taxon>Dikarya</taxon>
        <taxon>Ascomycota</taxon>
        <taxon>Pezizomycotina</taxon>
        <taxon>Eurotiomycetes</taxon>
        <taxon>Chaetothyriomycetidae</taxon>
        <taxon>Chaetothyriales</taxon>
        <taxon>Herpotrichiellaceae</taxon>
        <taxon>Cladophialophora</taxon>
    </lineage>
</organism>
<dbReference type="STRING" id="86049.A0A1C1CBJ9"/>
<feature type="compositionally biased region" description="Basic and acidic residues" evidence="1">
    <location>
        <begin position="185"/>
        <end position="201"/>
    </location>
</feature>
<feature type="compositionally biased region" description="Basic and acidic residues" evidence="1">
    <location>
        <begin position="585"/>
        <end position="629"/>
    </location>
</feature>
<feature type="region of interest" description="Disordered" evidence="1">
    <location>
        <begin position="1270"/>
        <end position="1296"/>
    </location>
</feature>
<sequence length="1339" mass="142731">MATSNPYGTGRFKINVNRVKSKKWKDADKVDYGGGWGDDDSDDGYDEPAPVSADNPRHPAWNAPTNAYPANRSVTNPSPPRGGQRPSFDRGDERRHFSSAGNFDSPYPTTQRSPFPDPQHDDVLSAPSYGTQSPLRLNTQGMGATTPVFRPGSRGRQFPSYEDVPMSAPGTFPQQRRSGSSNRPPRGDSYARHESPMRPESRSSNASYRQFPPRKQSLSQQPPPPDFTLDRHSPAPSHTSGTVPATTTNDDRPPPVLIRPSDIYKRMAEEMEKARKSQDSPRPSTASESTRAREDSVGARSTASDPKELTSSAQPNAEDSDSTRRLKPTLDPVPERKSEYGFENLLKSTTHDNAQPEDPKIEETPSGVSRHRPDAFPPHTNHPGPVSESTLSRDVPIADEISTRQSSSNNRPSFGLPPIGRLSDFGVDMGLTDNTTSESTPDVQQPSRDAPPQVPSKDVATSESEEPGVKTLQHQPTMGYTSIVHQAFDQSQSPGPLTHSSTSSTGDGSNSASPADISPIISRKPDSVPSNTTLRTAHPIVSQESSPGVARPTSTTAPDDDELSVAPILRPGYRRDVTPPSRDNSPAKKPLEVEPRDLVPPHHGSLVDEHPEAPEQTRGRAQSTKDKPLPSEPVPEAVTPKVGAPLAIPRSESPPKGTVRELADKLESSSGRSSPSNSSIQVPLPGLSQGRPPPPQARFDSFRPAIPGGWQSFTSSAAPGTPGAGTPGQRGISPPRAAFAQPRAESTESIPTAHAPADTASHDPSVTQRAFAAAASAGSALAGALAGHRLSERDQSSSAQPSEEESENEWDESSSSTDGDADLPAPHQPLDEERTEQDIQRPSANPPAAGTNSSRGSPDQPQEVAASTPLSAATSSEADVPHSTVDYFPAPLRTSRSIDPSSLRPPVPTAPTVEETPAEDENERLQLEIVKRLTPKSSTLDNEAPAEGHQPRADPEISTYRAVTTVGAGPQSTTPAPQSAPSHLTERLQAITVPPSTTTPSTGDTTTRPPPLRIVPQQPAEAGLPNADISVTDADRGPDQVRHLPPQSRPVPQPQPAIGAEGDTARPGTRQPQPLVEQESPASGQPFLQKRFSWETGSSPPGSASTPKATSPPSTGSPDTIRTSFQPAPGAPEVPPSSAEFNQPSSRQATSPIQQSMQSMPASTDSPAQQPPRLLQNLPIVQSQQTTNPTQDPGISPINTHQTQPSPTLGEPPTFRAVLNLGSPAERIKAFDESRQFYATPNEQLQDWLMSMKTAENADLFAMNGRPSLDTADSNASHKPSPRRILTESAGARHMQEDGKKLMAAAGRFGGKAGHAAKGLFAKGKEKMRSTSISEKVAR</sequence>
<feature type="compositionally biased region" description="Basic and acidic residues" evidence="1">
    <location>
        <begin position="1033"/>
        <end position="1042"/>
    </location>
</feature>
<feature type="compositionally biased region" description="Low complexity" evidence="1">
    <location>
        <begin position="1096"/>
        <end position="1118"/>
    </location>
</feature>
<feature type="compositionally biased region" description="Acidic residues" evidence="1">
    <location>
        <begin position="802"/>
        <end position="812"/>
    </location>
</feature>
<feature type="compositionally biased region" description="Low complexity" evidence="1">
    <location>
        <begin position="865"/>
        <end position="878"/>
    </location>
</feature>
<dbReference type="EMBL" id="LGRB01000018">
    <property type="protein sequence ID" value="OCT45894.1"/>
    <property type="molecule type" value="Genomic_DNA"/>
</dbReference>
<feature type="compositionally biased region" description="Low complexity" evidence="1">
    <location>
        <begin position="668"/>
        <end position="679"/>
    </location>
</feature>
<feature type="compositionally biased region" description="Basic and acidic residues" evidence="1">
    <location>
        <begin position="262"/>
        <end position="279"/>
    </location>
</feature>
<feature type="region of interest" description="Disordered" evidence="1">
    <location>
        <begin position="23"/>
        <end position="1215"/>
    </location>
</feature>
<feature type="compositionally biased region" description="Acidic residues" evidence="1">
    <location>
        <begin position="37"/>
        <end position="46"/>
    </location>
</feature>
<feature type="region of interest" description="Disordered" evidence="1">
    <location>
        <begin position="1320"/>
        <end position="1339"/>
    </location>
</feature>
<feature type="compositionally biased region" description="Polar residues" evidence="1">
    <location>
        <begin position="1330"/>
        <end position="1339"/>
    </location>
</feature>
<feature type="compositionally biased region" description="Basic and acidic residues" evidence="1">
    <location>
        <begin position="829"/>
        <end position="839"/>
    </location>
</feature>
<comment type="caution">
    <text evidence="2">The sequence shown here is derived from an EMBL/GenBank/DDBJ whole genome shotgun (WGS) entry which is preliminary data.</text>
</comment>
<dbReference type="AlphaFoldDB" id="A0A1C1CBJ9"/>
<feature type="compositionally biased region" description="Polar residues" evidence="1">
    <location>
        <begin position="99"/>
        <end position="113"/>
    </location>
</feature>
<feature type="compositionally biased region" description="Polar residues" evidence="1">
    <location>
        <begin position="128"/>
        <end position="143"/>
    </location>
</feature>
<accession>A0A1C1CBJ9</accession>
<protein>
    <submittedName>
        <fullName evidence="2">Uncharacterized protein</fullName>
    </submittedName>
</protein>
<name>A0A1C1CBJ9_9EURO</name>
<keyword evidence="3" id="KW-1185">Reference proteome</keyword>
<feature type="compositionally biased region" description="Polar residues" evidence="1">
    <location>
        <begin position="280"/>
        <end position="289"/>
    </location>
</feature>
<dbReference type="VEuPathDB" id="FungiDB:CLCR_00030"/>
<dbReference type="eggNOG" id="ENOG502SHV0">
    <property type="taxonomic scope" value="Eukaryota"/>
</dbReference>
<feature type="compositionally biased region" description="Polar residues" evidence="1">
    <location>
        <begin position="299"/>
        <end position="317"/>
    </location>
</feature>
<feature type="compositionally biased region" description="Basic and acidic residues" evidence="1">
    <location>
        <begin position="87"/>
        <end position="96"/>
    </location>
</feature>
<dbReference type="OrthoDB" id="5151921at2759"/>
<evidence type="ECO:0000313" key="3">
    <source>
        <dbReference type="Proteomes" id="UP000094526"/>
    </source>
</evidence>
<dbReference type="Proteomes" id="UP000094526">
    <property type="component" value="Unassembled WGS sequence"/>
</dbReference>
<evidence type="ECO:0000256" key="1">
    <source>
        <dbReference type="SAM" id="MobiDB-lite"/>
    </source>
</evidence>
<feature type="compositionally biased region" description="Low complexity" evidence="1">
    <location>
        <begin position="500"/>
        <end position="522"/>
    </location>
</feature>
<feature type="compositionally biased region" description="Polar residues" evidence="1">
    <location>
        <begin position="850"/>
        <end position="860"/>
    </location>
</feature>
<feature type="compositionally biased region" description="Polar residues" evidence="1">
    <location>
        <begin position="403"/>
        <end position="412"/>
    </location>
</feature>
<dbReference type="VEuPathDB" id="FungiDB:G647_00048"/>
<feature type="compositionally biased region" description="Low complexity" evidence="1">
    <location>
        <begin position="992"/>
        <end position="1007"/>
    </location>
</feature>
<feature type="compositionally biased region" description="Polar residues" evidence="1">
    <location>
        <begin position="970"/>
        <end position="982"/>
    </location>
</feature>
<proteinExistence type="predicted"/>
<feature type="compositionally biased region" description="Polar residues" evidence="1">
    <location>
        <begin position="236"/>
        <end position="248"/>
    </location>
</feature>
<evidence type="ECO:0000313" key="2">
    <source>
        <dbReference type="EMBL" id="OCT45894.1"/>
    </source>
</evidence>
<feature type="compositionally biased region" description="Polar residues" evidence="1">
    <location>
        <begin position="472"/>
        <end position="499"/>
    </location>
</feature>
<feature type="compositionally biased region" description="Polar residues" evidence="1">
    <location>
        <begin position="432"/>
        <end position="447"/>
    </location>
</feature>
<feature type="compositionally biased region" description="Basic and acidic residues" evidence="1">
    <location>
        <begin position="658"/>
        <end position="667"/>
    </location>
</feature>
<feature type="compositionally biased region" description="Polar residues" evidence="1">
    <location>
        <begin position="1179"/>
        <end position="1207"/>
    </location>
</feature>
<feature type="compositionally biased region" description="Low complexity" evidence="1">
    <location>
        <begin position="772"/>
        <end position="787"/>
    </location>
</feature>